<dbReference type="EMBL" id="JACHIF010000008">
    <property type="protein sequence ID" value="MBB5039441.1"/>
    <property type="molecule type" value="Genomic_DNA"/>
</dbReference>
<evidence type="ECO:0000256" key="1">
    <source>
        <dbReference type="SAM" id="SignalP"/>
    </source>
</evidence>
<keyword evidence="1" id="KW-0732">Signal</keyword>
<name>A0A7W8DS28_9BACT</name>
<keyword evidence="3" id="KW-1185">Reference proteome</keyword>
<dbReference type="Proteomes" id="UP000534294">
    <property type="component" value="Unassembled WGS sequence"/>
</dbReference>
<evidence type="ECO:0008006" key="4">
    <source>
        <dbReference type="Google" id="ProtNLM"/>
    </source>
</evidence>
<dbReference type="Gene3D" id="2.60.20.10">
    <property type="entry name" value="Crystallins"/>
    <property type="match status" value="1"/>
</dbReference>
<gene>
    <name evidence="2" type="ORF">HNQ64_003713</name>
</gene>
<dbReference type="RefSeq" id="WP_184211214.1">
    <property type="nucleotide sequence ID" value="NZ_JACHIF010000008.1"/>
</dbReference>
<accession>A0A7W8DS28</accession>
<feature type="chain" id="PRO_5030836222" description="Beta/Gamma crystallin" evidence="1">
    <location>
        <begin position="22"/>
        <end position="135"/>
    </location>
</feature>
<reference evidence="2 3" key="1">
    <citation type="submission" date="2020-08" db="EMBL/GenBank/DDBJ databases">
        <title>Genomic Encyclopedia of Type Strains, Phase IV (KMG-IV): sequencing the most valuable type-strain genomes for metagenomic binning, comparative biology and taxonomic classification.</title>
        <authorList>
            <person name="Goeker M."/>
        </authorList>
    </citation>
    <scope>NUCLEOTIDE SEQUENCE [LARGE SCALE GENOMIC DNA]</scope>
    <source>
        <strain evidence="2 3">DSM 12251</strain>
    </source>
</reference>
<comment type="caution">
    <text evidence="2">The sequence shown here is derived from an EMBL/GenBank/DDBJ whole genome shotgun (WGS) entry which is preliminary data.</text>
</comment>
<proteinExistence type="predicted"/>
<feature type="signal peptide" evidence="1">
    <location>
        <begin position="1"/>
        <end position="21"/>
    </location>
</feature>
<dbReference type="SUPFAM" id="SSF49695">
    <property type="entry name" value="gamma-Crystallin-like"/>
    <property type="match status" value="1"/>
</dbReference>
<sequence>MKIHYVFLTLLLSLAGLSLNAASDRFQEREEIEALQAKKVSRPSIALYIEADCKGRMTRIKAPCEFANEIVMKSELGISNDSILSMKVPAGVKVTVFDGPNFKGDSATFNEGEHGNLGKLSHRVTSLKAEIIREQ</sequence>
<dbReference type="InterPro" id="IPR011024">
    <property type="entry name" value="G_crystallin-like"/>
</dbReference>
<protein>
    <recommendedName>
        <fullName evidence="4">Beta/Gamma crystallin</fullName>
    </recommendedName>
</protein>
<evidence type="ECO:0000313" key="2">
    <source>
        <dbReference type="EMBL" id="MBB5039441.1"/>
    </source>
</evidence>
<evidence type="ECO:0000313" key="3">
    <source>
        <dbReference type="Proteomes" id="UP000534294"/>
    </source>
</evidence>
<organism evidence="2 3">
    <name type="scientific">Prosthecobacter dejongeii</name>
    <dbReference type="NCBI Taxonomy" id="48465"/>
    <lineage>
        <taxon>Bacteria</taxon>
        <taxon>Pseudomonadati</taxon>
        <taxon>Verrucomicrobiota</taxon>
        <taxon>Verrucomicrobiia</taxon>
        <taxon>Verrucomicrobiales</taxon>
        <taxon>Verrucomicrobiaceae</taxon>
        <taxon>Prosthecobacter</taxon>
    </lineage>
</organism>
<dbReference type="AlphaFoldDB" id="A0A7W8DS28"/>